<dbReference type="PANTHER" id="PTHR26392">
    <property type="entry name" value="MITOGEN-ACTIVATED PROTEIN KINASE KINASE KINASE 7-RELATED"/>
    <property type="match status" value="1"/>
</dbReference>
<evidence type="ECO:0000256" key="1">
    <source>
        <dbReference type="SAM" id="MobiDB-lite"/>
    </source>
</evidence>
<feature type="compositionally biased region" description="Basic and acidic residues" evidence="1">
    <location>
        <begin position="28"/>
        <end position="41"/>
    </location>
</feature>
<dbReference type="Proteomes" id="UP000005408">
    <property type="component" value="Unassembled WGS sequence"/>
</dbReference>
<reference evidence="3" key="1">
    <citation type="submission" date="2022-08" db="UniProtKB">
        <authorList>
            <consortium name="EnsemblMetazoa"/>
        </authorList>
    </citation>
    <scope>IDENTIFICATION</scope>
    <source>
        <strain evidence="3">05x7-T-G4-1.051#20</strain>
    </source>
</reference>
<evidence type="ECO:0000313" key="3">
    <source>
        <dbReference type="EnsemblMetazoa" id="G7522.1:cds"/>
    </source>
</evidence>
<dbReference type="EnsemblMetazoa" id="G7522.1">
    <property type="protein sequence ID" value="G7522.1:cds"/>
    <property type="gene ID" value="G7522"/>
</dbReference>
<feature type="compositionally biased region" description="Basic and acidic residues" evidence="1">
    <location>
        <begin position="1"/>
        <end position="20"/>
    </location>
</feature>
<protein>
    <recommendedName>
        <fullName evidence="2">Dynamin N-terminal domain-containing protein</fullName>
    </recommendedName>
</protein>
<keyword evidence="4" id="KW-1185">Reference proteome</keyword>
<evidence type="ECO:0000313" key="4">
    <source>
        <dbReference type="Proteomes" id="UP000005408"/>
    </source>
</evidence>
<dbReference type="AlphaFoldDB" id="A0A8W8NYJ5"/>
<sequence length="237" mass="27351">MDEKDEKESSVKEEAAEKMADFSTDSKSPMHHEKFSEWEKLSQETEQLRELSLEERQTVTNKTIAVYRDLETFFRSSEYNEDLRKELQKSNPDYPNVLSKRIRDLQKSDHGLVVSGETSAGKSTLINKILGKRIFKGKVLESTSTICKIRNSDNIRVITEKVSGEREEQDFTGECDLDTEEGVTLLRDFLEKRTDLTCMSSDENIRCVDIGFPIHFLKITTLEYLEEKQSVKFTLDG</sequence>
<proteinExistence type="predicted"/>
<name>A0A8W8NYJ5_MAGGI</name>
<organism evidence="3 4">
    <name type="scientific">Magallana gigas</name>
    <name type="common">Pacific oyster</name>
    <name type="synonym">Crassostrea gigas</name>
    <dbReference type="NCBI Taxonomy" id="29159"/>
    <lineage>
        <taxon>Eukaryota</taxon>
        <taxon>Metazoa</taxon>
        <taxon>Spiralia</taxon>
        <taxon>Lophotrochozoa</taxon>
        <taxon>Mollusca</taxon>
        <taxon>Bivalvia</taxon>
        <taxon>Autobranchia</taxon>
        <taxon>Pteriomorphia</taxon>
        <taxon>Ostreida</taxon>
        <taxon>Ostreoidea</taxon>
        <taxon>Ostreidae</taxon>
        <taxon>Magallana</taxon>
    </lineage>
</organism>
<dbReference type="InterPro" id="IPR027417">
    <property type="entry name" value="P-loop_NTPase"/>
</dbReference>
<accession>A0A8W8NYJ5</accession>
<feature type="domain" description="Dynamin N-terminal" evidence="2">
    <location>
        <begin position="112"/>
        <end position="195"/>
    </location>
</feature>
<dbReference type="SUPFAM" id="SSF52540">
    <property type="entry name" value="P-loop containing nucleoside triphosphate hydrolases"/>
    <property type="match status" value="1"/>
</dbReference>
<dbReference type="InterPro" id="IPR045063">
    <property type="entry name" value="Dynamin_N"/>
</dbReference>
<dbReference type="Pfam" id="PF00350">
    <property type="entry name" value="Dynamin_N"/>
    <property type="match status" value="1"/>
</dbReference>
<dbReference type="Gene3D" id="3.40.50.300">
    <property type="entry name" value="P-loop containing nucleotide triphosphate hydrolases"/>
    <property type="match status" value="1"/>
</dbReference>
<feature type="region of interest" description="Disordered" evidence="1">
    <location>
        <begin position="1"/>
        <end position="41"/>
    </location>
</feature>
<dbReference type="OrthoDB" id="8927528at2759"/>
<evidence type="ECO:0000259" key="2">
    <source>
        <dbReference type="Pfam" id="PF00350"/>
    </source>
</evidence>
<dbReference type="PANTHER" id="PTHR26392:SF92">
    <property type="entry name" value="PROTEIN KINASE DOMAIN-CONTAINING PROTEIN"/>
    <property type="match status" value="1"/>
</dbReference>